<gene>
    <name evidence="2" type="ORF">DM48_6273</name>
    <name evidence="3" type="ORF">NYZ96_06320</name>
</gene>
<protein>
    <submittedName>
        <fullName evidence="2">Glyoxalase/Bleomycin resistance /Dioxygenase superfamily protein</fullName>
    </submittedName>
    <submittedName>
        <fullName evidence="3">VOC family protein</fullName>
    </submittedName>
</protein>
<dbReference type="Pfam" id="PF00903">
    <property type="entry name" value="Glyoxalase"/>
    <property type="match status" value="1"/>
</dbReference>
<dbReference type="AlphaFoldDB" id="A0AAW3ENS3"/>
<organism evidence="2 4">
    <name type="scientific">Burkholderia gladioli</name>
    <name type="common">Pseudomonas marginata</name>
    <name type="synonym">Phytomonas marginata</name>
    <dbReference type="NCBI Taxonomy" id="28095"/>
    <lineage>
        <taxon>Bacteria</taxon>
        <taxon>Pseudomonadati</taxon>
        <taxon>Pseudomonadota</taxon>
        <taxon>Betaproteobacteria</taxon>
        <taxon>Burkholderiales</taxon>
        <taxon>Burkholderiaceae</taxon>
        <taxon>Burkholderia</taxon>
    </lineage>
</organism>
<dbReference type="InterPro" id="IPR004360">
    <property type="entry name" value="Glyas_Fos-R_dOase_dom"/>
</dbReference>
<dbReference type="KEGG" id="bgo:BM43_2624"/>
<evidence type="ECO:0000313" key="4">
    <source>
        <dbReference type="Proteomes" id="UP000029590"/>
    </source>
</evidence>
<feature type="domain" description="VOC" evidence="1">
    <location>
        <begin position="159"/>
        <end position="277"/>
    </location>
</feature>
<evidence type="ECO:0000259" key="1">
    <source>
        <dbReference type="PROSITE" id="PS51819"/>
    </source>
</evidence>
<name>A0AAW3ENS3_BURGA</name>
<dbReference type="RefSeq" id="WP_025098616.1">
    <property type="nucleotide sequence ID" value="NZ_CADEPW010000005.1"/>
</dbReference>
<dbReference type="Gene3D" id="3.10.180.10">
    <property type="entry name" value="2,3-Dihydroxybiphenyl 1,2-Dioxygenase, domain 1"/>
    <property type="match status" value="2"/>
</dbReference>
<dbReference type="EMBL" id="CP104214">
    <property type="protein sequence ID" value="UWX71362.1"/>
    <property type="molecule type" value="Genomic_DNA"/>
</dbReference>
<dbReference type="PROSITE" id="PS51819">
    <property type="entry name" value="VOC"/>
    <property type="match status" value="1"/>
</dbReference>
<reference evidence="2 4" key="1">
    <citation type="submission" date="2014-04" db="EMBL/GenBank/DDBJ databases">
        <authorList>
            <person name="Bishop-Lilly K.A."/>
            <person name="Broomall S.M."/>
            <person name="Chain P.S."/>
            <person name="Chertkov O."/>
            <person name="Coyne S.R."/>
            <person name="Daligault H.E."/>
            <person name="Davenport K.W."/>
            <person name="Erkkila T."/>
            <person name="Frey K.G."/>
            <person name="Gibbons H.S."/>
            <person name="Gu W."/>
            <person name="Jaissle J."/>
            <person name="Johnson S.L."/>
            <person name="Koroleva G.I."/>
            <person name="Ladner J.T."/>
            <person name="Lo C.-C."/>
            <person name="Minogue T.D."/>
            <person name="Munk C."/>
            <person name="Palacios G.F."/>
            <person name="Redden C.L."/>
            <person name="Rosenzweig C.N."/>
            <person name="Scholz M.B."/>
            <person name="Teshima H."/>
            <person name="Xu Y."/>
        </authorList>
    </citation>
    <scope>NUCLEOTIDE SEQUENCE [LARGE SCALE GENOMIC DNA]</scope>
    <source>
        <strain evidence="4">gladioli</strain>
        <strain evidence="2">Gladioli</strain>
    </source>
</reference>
<dbReference type="SUPFAM" id="SSF54593">
    <property type="entry name" value="Glyoxalase/Bleomycin resistance protein/Dihydroxybiphenyl dioxygenase"/>
    <property type="match status" value="2"/>
</dbReference>
<dbReference type="Proteomes" id="UP000029590">
    <property type="component" value="Unassembled WGS sequence"/>
</dbReference>
<sequence length="310" mass="33935">MAITRIESVTYGVDELADSIRFVEDFGLARIDTSNDRVVFATPANQSLRLVAAQARDLPEGLETGSTLRELIWGVDSIASLDALHNTLSRDRAVRVDGEGVLHTHDETGYAIGFALAQPLPIGEIRRGGDGAGRAQGVRDDLFYWNRTFDAYTRARVLRLARVTLDIPEAGRDAAIDFYRHRLGFELAASAPGAGSFLRCGAGVGRHGLRLSERANRPGINRIAFEVGDLDDLIAGGNFMGAQGWQGSRRLDRDRSGANVFRCFDAPCGGRFEYAAERDPANERGGVRFREMLSRQDPVSVAMRVDGMSY</sequence>
<dbReference type="InterPro" id="IPR037523">
    <property type="entry name" value="VOC_core"/>
</dbReference>
<proteinExistence type="predicted"/>
<evidence type="ECO:0000313" key="2">
    <source>
        <dbReference type="EMBL" id="KGC09488.1"/>
    </source>
</evidence>
<accession>A0AAW3ENS3</accession>
<dbReference type="Proteomes" id="UP001059745">
    <property type="component" value="Chromosome 1"/>
</dbReference>
<reference evidence="3" key="2">
    <citation type="submission" date="2022-09" db="EMBL/GenBank/DDBJ databases">
        <title>Genomic of Burkholderia gladioli.</title>
        <authorList>
            <person name="Wu H."/>
        </authorList>
    </citation>
    <scope>NUCLEOTIDE SEQUENCE</scope>
    <source>
        <strain evidence="3">ZN-S4</strain>
    </source>
</reference>
<evidence type="ECO:0000313" key="3">
    <source>
        <dbReference type="EMBL" id="UWX71362.1"/>
    </source>
</evidence>
<dbReference type="EMBL" id="JPGG01000018">
    <property type="protein sequence ID" value="KGC09488.1"/>
    <property type="molecule type" value="Genomic_DNA"/>
</dbReference>
<dbReference type="InterPro" id="IPR029068">
    <property type="entry name" value="Glyas_Bleomycin-R_OHBP_Dase"/>
</dbReference>